<dbReference type="GO" id="GO:0005886">
    <property type="term" value="C:plasma membrane"/>
    <property type="evidence" value="ECO:0007669"/>
    <property type="project" value="UniProtKB-SubCell"/>
</dbReference>
<proteinExistence type="predicted"/>
<evidence type="ECO:0000313" key="7">
    <source>
        <dbReference type="EMBL" id="ODC03097.1"/>
    </source>
</evidence>
<evidence type="ECO:0008006" key="9">
    <source>
        <dbReference type="Google" id="ProtNLM"/>
    </source>
</evidence>
<feature type="transmembrane region" description="Helical" evidence="6">
    <location>
        <begin position="34"/>
        <end position="55"/>
    </location>
</feature>
<keyword evidence="2" id="KW-1003">Cell membrane</keyword>
<evidence type="ECO:0000313" key="8">
    <source>
        <dbReference type="Proteomes" id="UP000094291"/>
    </source>
</evidence>
<keyword evidence="4 6" id="KW-1133">Transmembrane helix</keyword>
<dbReference type="RefSeq" id="WP_068997492.1">
    <property type="nucleotide sequence ID" value="NZ_MDTQ01000001.1"/>
</dbReference>
<dbReference type="GO" id="GO:0015171">
    <property type="term" value="F:amino acid transmembrane transporter activity"/>
    <property type="evidence" value="ECO:0007669"/>
    <property type="project" value="TreeGrafter"/>
</dbReference>
<dbReference type="AlphaFoldDB" id="A0A1E2V7Y4"/>
<gene>
    <name evidence="7" type="ORF">BFW38_05590</name>
</gene>
<comment type="subcellular location">
    <subcellularLocation>
        <location evidence="1">Cell membrane</location>
        <topology evidence="1">Multi-pass membrane protein</topology>
    </subcellularLocation>
</comment>
<comment type="caution">
    <text evidence="7">The sequence shown here is derived from an EMBL/GenBank/DDBJ whole genome shotgun (WGS) entry which is preliminary data.</text>
</comment>
<organism evidence="7 8">
    <name type="scientific">Terasakiispira papahanaumokuakeensis</name>
    <dbReference type="NCBI Taxonomy" id="197479"/>
    <lineage>
        <taxon>Bacteria</taxon>
        <taxon>Pseudomonadati</taxon>
        <taxon>Pseudomonadota</taxon>
        <taxon>Gammaproteobacteria</taxon>
        <taxon>Oceanospirillales</taxon>
        <taxon>Terasakiispira</taxon>
    </lineage>
</organism>
<feature type="transmembrane region" description="Helical" evidence="6">
    <location>
        <begin position="6"/>
        <end position="27"/>
    </location>
</feature>
<feature type="transmembrane region" description="Helical" evidence="6">
    <location>
        <begin position="186"/>
        <end position="204"/>
    </location>
</feature>
<evidence type="ECO:0000256" key="2">
    <source>
        <dbReference type="ARBA" id="ARBA00022475"/>
    </source>
</evidence>
<keyword evidence="8" id="KW-1185">Reference proteome</keyword>
<accession>A0A1E2V7Y4</accession>
<reference evidence="7 8" key="1">
    <citation type="submission" date="2016-08" db="EMBL/GenBank/DDBJ databases">
        <authorList>
            <person name="Seilhamer J.J."/>
        </authorList>
    </citation>
    <scope>NUCLEOTIDE SEQUENCE [LARGE SCALE GENOMIC DNA]</scope>
    <source>
        <strain evidence="7 8">PH27A</strain>
    </source>
</reference>
<dbReference type="PANTHER" id="PTHR30086">
    <property type="entry name" value="ARGININE EXPORTER PROTEIN ARGO"/>
    <property type="match status" value="1"/>
</dbReference>
<evidence type="ECO:0000256" key="6">
    <source>
        <dbReference type="SAM" id="Phobius"/>
    </source>
</evidence>
<sequence>MLQLFAYAFGIMYTPGPVNLLALNAGLQGQSHRIWGFHIGVGLGLFIPLTVLSLMGTQLVTPERLRWLTLLGCGYIIYLAWKIARANITVPTAAAQPVTRLRFRDGLLMQLLNPKGMIACLPITTLYMPTLHLSANGVVITCILLATLGAGAPAANTWAGHWVRQRLNALTTTSSSGPTHTRLMKGFNLVMAVFLAYAALALLWNQWSPLWI</sequence>
<evidence type="ECO:0000256" key="1">
    <source>
        <dbReference type="ARBA" id="ARBA00004651"/>
    </source>
</evidence>
<dbReference type="EMBL" id="MDTQ01000001">
    <property type="protein sequence ID" value="ODC03097.1"/>
    <property type="molecule type" value="Genomic_DNA"/>
</dbReference>
<feature type="transmembrane region" description="Helical" evidence="6">
    <location>
        <begin position="67"/>
        <end position="84"/>
    </location>
</feature>
<name>A0A1E2V7Y4_9GAMM</name>
<evidence type="ECO:0000256" key="4">
    <source>
        <dbReference type="ARBA" id="ARBA00022989"/>
    </source>
</evidence>
<keyword evidence="5 6" id="KW-0472">Membrane</keyword>
<dbReference type="Proteomes" id="UP000094291">
    <property type="component" value="Unassembled WGS sequence"/>
</dbReference>
<evidence type="ECO:0000256" key="5">
    <source>
        <dbReference type="ARBA" id="ARBA00023136"/>
    </source>
</evidence>
<dbReference type="STRING" id="197479.BFW38_05590"/>
<dbReference type="InterPro" id="IPR001123">
    <property type="entry name" value="LeuE-type"/>
</dbReference>
<feature type="transmembrane region" description="Helical" evidence="6">
    <location>
        <begin position="133"/>
        <end position="155"/>
    </location>
</feature>
<keyword evidence="3 6" id="KW-0812">Transmembrane</keyword>
<evidence type="ECO:0000256" key="3">
    <source>
        <dbReference type="ARBA" id="ARBA00022692"/>
    </source>
</evidence>
<dbReference type="Pfam" id="PF01810">
    <property type="entry name" value="LysE"/>
    <property type="match status" value="1"/>
</dbReference>
<dbReference type="OrthoDB" id="6292618at2"/>
<dbReference type="PANTHER" id="PTHR30086:SF20">
    <property type="entry name" value="ARGININE EXPORTER PROTEIN ARGO-RELATED"/>
    <property type="match status" value="1"/>
</dbReference>
<feature type="transmembrane region" description="Helical" evidence="6">
    <location>
        <begin position="105"/>
        <end position="127"/>
    </location>
</feature>
<protein>
    <recommendedName>
        <fullName evidence="9">Transporter</fullName>
    </recommendedName>
</protein>
<dbReference type="GO" id="GO:0033228">
    <property type="term" value="P:cysteine export across plasma membrane"/>
    <property type="evidence" value="ECO:0007669"/>
    <property type="project" value="TreeGrafter"/>
</dbReference>